<dbReference type="OrthoDB" id="9792152at2"/>
<comment type="caution">
    <text evidence="2">The sequence shown here is derived from an EMBL/GenBank/DDBJ whole genome shotgun (WGS) entry which is preliminary data.</text>
</comment>
<keyword evidence="1" id="KW-0732">Signal</keyword>
<evidence type="ECO:0000313" key="2">
    <source>
        <dbReference type="EMBL" id="OJH42414.1"/>
    </source>
</evidence>
<feature type="signal peptide" evidence="1">
    <location>
        <begin position="1"/>
        <end position="21"/>
    </location>
</feature>
<sequence length="232" mass="23390">MRRPLVPRMSGGAWLLLPVLAAGCGGPSLQDEPQALAACPAEPQPFADHVVSYSPGPNAGFGQDAFPGIVLGPPHGGGASAGSLDVLSLGRGGEIVLEFTDIGVVDGPGVDLLVFENAFNSPIGPFVERGIVSVSEDGQTWHEFPCAFTDAAGGYPGCAGIKPVYSSPTNGVSATDPAVAGGDGFDLATLGVPRARFVRVRDAGNNSNGSPSSGFDLDAVAVVNGYALCQTP</sequence>
<organism evidence="2 3">
    <name type="scientific">Cystobacter ferrugineus</name>
    <dbReference type="NCBI Taxonomy" id="83449"/>
    <lineage>
        <taxon>Bacteria</taxon>
        <taxon>Pseudomonadati</taxon>
        <taxon>Myxococcota</taxon>
        <taxon>Myxococcia</taxon>
        <taxon>Myxococcales</taxon>
        <taxon>Cystobacterineae</taxon>
        <taxon>Archangiaceae</taxon>
        <taxon>Cystobacter</taxon>
    </lineage>
</organism>
<dbReference type="PROSITE" id="PS51257">
    <property type="entry name" value="PROKAR_LIPOPROTEIN"/>
    <property type="match status" value="1"/>
</dbReference>
<dbReference type="AlphaFoldDB" id="A0A1L9BJB9"/>
<accession>A0A1L9BJB9</accession>
<reference evidence="2 3" key="2">
    <citation type="submission" date="2016-12" db="EMBL/GenBank/DDBJ databases">
        <title>Draft Genome Sequence of Cystobacter ferrugineus Strain Cbfe23.</title>
        <authorList>
            <person name="Akbar S."/>
            <person name="Dowd S.E."/>
            <person name="Stevens D.C."/>
        </authorList>
    </citation>
    <scope>NUCLEOTIDE SEQUENCE [LARGE SCALE GENOMIC DNA]</scope>
    <source>
        <strain evidence="2 3">Cbfe23</strain>
    </source>
</reference>
<dbReference type="RefSeq" id="WP_071896506.1">
    <property type="nucleotide sequence ID" value="NZ_MPIN01000001.1"/>
</dbReference>
<dbReference type="EMBL" id="MPIN01000001">
    <property type="protein sequence ID" value="OJH42414.1"/>
    <property type="molecule type" value="Genomic_DNA"/>
</dbReference>
<feature type="chain" id="PRO_5012860589" evidence="1">
    <location>
        <begin position="22"/>
        <end position="232"/>
    </location>
</feature>
<evidence type="ECO:0000256" key="1">
    <source>
        <dbReference type="SAM" id="SignalP"/>
    </source>
</evidence>
<dbReference type="STRING" id="83449.BON30_04235"/>
<keyword evidence="3" id="KW-1185">Reference proteome</keyword>
<name>A0A1L9BJB9_9BACT</name>
<evidence type="ECO:0000313" key="3">
    <source>
        <dbReference type="Proteomes" id="UP000182229"/>
    </source>
</evidence>
<protein>
    <submittedName>
        <fullName evidence="2">Cell surface protein</fullName>
    </submittedName>
</protein>
<gene>
    <name evidence="2" type="ORF">BON30_04235</name>
</gene>
<proteinExistence type="predicted"/>
<reference evidence="3" key="1">
    <citation type="submission" date="2016-11" db="EMBL/GenBank/DDBJ databases">
        <authorList>
            <person name="Shukria A."/>
            <person name="Stevens D.C."/>
        </authorList>
    </citation>
    <scope>NUCLEOTIDE SEQUENCE [LARGE SCALE GENOMIC DNA]</scope>
    <source>
        <strain evidence="3">Cbfe23</strain>
    </source>
</reference>
<dbReference type="Proteomes" id="UP000182229">
    <property type="component" value="Unassembled WGS sequence"/>
</dbReference>